<comment type="caution">
    <text evidence="1">The sequence shown here is derived from an EMBL/GenBank/DDBJ whole genome shotgun (WGS) entry which is preliminary data.</text>
</comment>
<name>A0A840R6U4_9GAMM</name>
<evidence type="ECO:0000313" key="1">
    <source>
        <dbReference type="EMBL" id="MBB5189029.1"/>
    </source>
</evidence>
<protein>
    <submittedName>
        <fullName evidence="1">Enoyl-[acyl-carrier-protein] reductase (NADH)</fullName>
    </submittedName>
</protein>
<dbReference type="SUPFAM" id="SSF51735">
    <property type="entry name" value="NAD(P)-binding Rossmann-fold domains"/>
    <property type="match status" value="1"/>
</dbReference>
<dbReference type="Gene3D" id="1.10.8.400">
    <property type="entry name" value="Enoyl acyl carrier protein reductase"/>
    <property type="match status" value="1"/>
</dbReference>
<sequence length="52" mass="5536">MRHLGPVDDIGATAAYLSSHLGKYITGTILDIDADYQIGDASIDCLTSNKKP</sequence>
<reference evidence="1 2" key="1">
    <citation type="submission" date="2020-08" db="EMBL/GenBank/DDBJ databases">
        <title>Genomic Encyclopedia of Type Strains, Phase IV (KMG-IV): sequencing the most valuable type-strain genomes for metagenomic binning, comparative biology and taxonomic classification.</title>
        <authorList>
            <person name="Goeker M."/>
        </authorList>
    </citation>
    <scope>NUCLEOTIDE SEQUENCE [LARGE SCALE GENOMIC DNA]</scope>
    <source>
        <strain evidence="1 2">DSM 25701</strain>
    </source>
</reference>
<dbReference type="AlphaFoldDB" id="A0A840R6U4"/>
<gene>
    <name evidence="1" type="ORF">HNQ57_003328</name>
</gene>
<dbReference type="RefSeq" id="WP_184464787.1">
    <property type="nucleotide sequence ID" value="NZ_JACHHW010000012.1"/>
</dbReference>
<dbReference type="InterPro" id="IPR036291">
    <property type="entry name" value="NAD(P)-bd_dom_sf"/>
</dbReference>
<proteinExistence type="predicted"/>
<organism evidence="1 2">
    <name type="scientific">Zhongshania antarctica</name>
    <dbReference type="NCBI Taxonomy" id="641702"/>
    <lineage>
        <taxon>Bacteria</taxon>
        <taxon>Pseudomonadati</taxon>
        <taxon>Pseudomonadota</taxon>
        <taxon>Gammaproteobacteria</taxon>
        <taxon>Cellvibrionales</taxon>
        <taxon>Spongiibacteraceae</taxon>
        <taxon>Zhongshania</taxon>
    </lineage>
</organism>
<accession>A0A840R6U4</accession>
<evidence type="ECO:0000313" key="2">
    <source>
        <dbReference type="Proteomes" id="UP000536640"/>
    </source>
</evidence>
<keyword evidence="2" id="KW-1185">Reference proteome</keyword>
<dbReference type="Proteomes" id="UP000536640">
    <property type="component" value="Unassembled WGS sequence"/>
</dbReference>
<dbReference type="EMBL" id="JACHHW010000012">
    <property type="protein sequence ID" value="MBB5189029.1"/>
    <property type="molecule type" value="Genomic_DNA"/>
</dbReference>